<dbReference type="PANTHER" id="PTHR43297">
    <property type="entry name" value="OLIGOPEPTIDE TRANSPORT ATP-BINDING PROTEIN APPD"/>
    <property type="match status" value="1"/>
</dbReference>
<dbReference type="PROSITE" id="PS00675">
    <property type="entry name" value="SIGMA54_INTERACT_1"/>
    <property type="match status" value="1"/>
</dbReference>
<gene>
    <name evidence="9" type="ORF">N4261_18230</name>
</gene>
<dbReference type="Gene3D" id="3.40.50.300">
    <property type="entry name" value="P-loop containing nucleotide triphosphate hydrolases"/>
    <property type="match status" value="2"/>
</dbReference>
<keyword evidence="6 9" id="KW-0067">ATP-binding</keyword>
<evidence type="ECO:0000256" key="2">
    <source>
        <dbReference type="ARBA" id="ARBA00005417"/>
    </source>
</evidence>
<evidence type="ECO:0000256" key="3">
    <source>
        <dbReference type="ARBA" id="ARBA00022448"/>
    </source>
</evidence>
<keyword evidence="7" id="KW-0472">Membrane</keyword>
<proteinExistence type="inferred from homology"/>
<comment type="subcellular location">
    <subcellularLocation>
        <location evidence="1">Cell inner membrane</location>
        <topology evidence="1">Peripheral membrane protein</topology>
    </subcellularLocation>
</comment>
<accession>A0ABY6AUQ3</accession>
<dbReference type="PROSITE" id="PS50893">
    <property type="entry name" value="ABC_TRANSPORTER_2"/>
    <property type="match status" value="2"/>
</dbReference>
<dbReference type="Proteomes" id="UP001064933">
    <property type="component" value="Chromosome"/>
</dbReference>
<evidence type="ECO:0000256" key="4">
    <source>
        <dbReference type="ARBA" id="ARBA00022475"/>
    </source>
</evidence>
<comment type="similarity">
    <text evidence="2">Belongs to the ABC transporter superfamily.</text>
</comment>
<evidence type="ECO:0000256" key="6">
    <source>
        <dbReference type="ARBA" id="ARBA00022840"/>
    </source>
</evidence>
<evidence type="ECO:0000259" key="8">
    <source>
        <dbReference type="PROSITE" id="PS50893"/>
    </source>
</evidence>
<dbReference type="SUPFAM" id="SSF52540">
    <property type="entry name" value="P-loop containing nucleoside triphosphate hydrolases"/>
    <property type="match status" value="2"/>
</dbReference>
<sequence length="503" mass="53779">MTRATEVRVAWDGLTVTQGQQVLLRPMSLSLSAGDRLVILGESGAGKSLLLKALMGALPDGLEARGQVTIGSVVHEARATRARRSLWGRSLALLPQEPSVALDPLRSVRAQLAEVHRRVLGRSSDEARHHSQATLHQLGLGAYGDLRPWQISGGMAQRACAAMALAGGAQLVLADEPTKGLDAPWRDSAVDGLRRVADDGGVVILVTHDLAVARRMGGQLLIMRDGEVLESGASEQVLSRPAHAFTQALLASDPTQWATTRGVPARAASTADDAAALAAVSCSHRATSHGEDALLRAEGVGHHWDGRWLFRDVSLAVRRGERVALLGGSGSGKSTLGNLLLGLRPPVQGRLVRAAGLGPLAFQKLYQDPVSTFAPHQPLGDALEDVRQRHRQAPAVLRHWLDGLRLGPELLRRPPNALSGGQLQRMAIARALLARPVMLFADEPTSRLDLVTQRQTAELLSQSVEQSGTALLLVTHDEALAAALTDRAWRMDDWRSDPVPQGT</sequence>
<dbReference type="SMART" id="SM00382">
    <property type="entry name" value="AAA"/>
    <property type="match status" value="2"/>
</dbReference>
<keyword evidence="4" id="KW-1003">Cell membrane</keyword>
<keyword evidence="5" id="KW-0547">Nucleotide-binding</keyword>
<dbReference type="InterPro" id="IPR027417">
    <property type="entry name" value="P-loop_NTPase"/>
</dbReference>
<evidence type="ECO:0000313" key="10">
    <source>
        <dbReference type="Proteomes" id="UP001064933"/>
    </source>
</evidence>
<evidence type="ECO:0000256" key="1">
    <source>
        <dbReference type="ARBA" id="ARBA00004417"/>
    </source>
</evidence>
<dbReference type="Pfam" id="PF00005">
    <property type="entry name" value="ABC_tran"/>
    <property type="match status" value="2"/>
</dbReference>
<dbReference type="InterPro" id="IPR050388">
    <property type="entry name" value="ABC_Ni/Peptide_Import"/>
</dbReference>
<dbReference type="EMBL" id="CP104562">
    <property type="protein sequence ID" value="UXH76951.1"/>
    <property type="molecule type" value="Genomic_DNA"/>
</dbReference>
<name>A0ABY6AUQ3_9BURK</name>
<keyword evidence="10" id="KW-1185">Reference proteome</keyword>
<feature type="domain" description="ABC transporter" evidence="8">
    <location>
        <begin position="295"/>
        <end position="503"/>
    </location>
</feature>
<dbReference type="GO" id="GO:0005524">
    <property type="term" value="F:ATP binding"/>
    <property type="evidence" value="ECO:0007669"/>
    <property type="project" value="UniProtKB-KW"/>
</dbReference>
<evidence type="ECO:0000256" key="5">
    <source>
        <dbReference type="ARBA" id="ARBA00022741"/>
    </source>
</evidence>
<dbReference type="InterPro" id="IPR017871">
    <property type="entry name" value="ABC_transporter-like_CS"/>
</dbReference>
<protein>
    <submittedName>
        <fullName evidence="9">ATP-binding cassette domain-containing protein</fullName>
    </submittedName>
</protein>
<evidence type="ECO:0000256" key="7">
    <source>
        <dbReference type="ARBA" id="ARBA00023136"/>
    </source>
</evidence>
<dbReference type="PANTHER" id="PTHR43297:SF7">
    <property type="entry name" value="D,D-DIPEPTIDE TRANSPORT ATP-BINDING PROTEIN DDPD-RELATED"/>
    <property type="match status" value="1"/>
</dbReference>
<dbReference type="InterPro" id="IPR003593">
    <property type="entry name" value="AAA+_ATPase"/>
</dbReference>
<evidence type="ECO:0000313" key="9">
    <source>
        <dbReference type="EMBL" id="UXH76951.1"/>
    </source>
</evidence>
<keyword evidence="3" id="KW-0813">Transport</keyword>
<organism evidence="9 10">
    <name type="scientific">Roseateles amylovorans</name>
    <dbReference type="NCBI Taxonomy" id="2978473"/>
    <lineage>
        <taxon>Bacteria</taxon>
        <taxon>Pseudomonadati</taxon>
        <taxon>Pseudomonadota</taxon>
        <taxon>Betaproteobacteria</taxon>
        <taxon>Burkholderiales</taxon>
        <taxon>Sphaerotilaceae</taxon>
        <taxon>Roseateles</taxon>
    </lineage>
</organism>
<dbReference type="RefSeq" id="WP_261756693.1">
    <property type="nucleotide sequence ID" value="NZ_CP104562.2"/>
</dbReference>
<dbReference type="InterPro" id="IPR003439">
    <property type="entry name" value="ABC_transporter-like_ATP-bd"/>
</dbReference>
<dbReference type="InterPro" id="IPR025662">
    <property type="entry name" value="Sigma_54_int_dom_ATP-bd_1"/>
</dbReference>
<feature type="domain" description="ABC transporter" evidence="8">
    <location>
        <begin position="9"/>
        <end position="250"/>
    </location>
</feature>
<dbReference type="PROSITE" id="PS00211">
    <property type="entry name" value="ABC_TRANSPORTER_1"/>
    <property type="match status" value="1"/>
</dbReference>
<reference evidence="9" key="1">
    <citation type="submission" date="2022-10" db="EMBL/GenBank/DDBJ databases">
        <title>Characterization and whole genome sequencing of a new Roseateles species, isolated from fresh water.</title>
        <authorList>
            <person name="Guliayeva D.Y."/>
            <person name="Akhremchuk A.E."/>
            <person name="Sikolenko M.A."/>
            <person name="Valentovich L.N."/>
            <person name="Sidarenka A.V."/>
        </authorList>
    </citation>
    <scope>NUCLEOTIDE SEQUENCE</scope>
    <source>
        <strain evidence="9">BIM B-1768</strain>
    </source>
</reference>